<feature type="binding site" evidence="8">
    <location>
        <position position="36"/>
    </location>
    <ligand>
        <name>FMN</name>
        <dbReference type="ChEBI" id="CHEBI:58210"/>
        <note>ligand shared between dimeric partners</note>
    </ligand>
</feature>
<feature type="binding site" description="in other chain" evidence="8">
    <location>
        <begin position="11"/>
        <end position="13"/>
    </location>
    <ligand>
        <name>FMN</name>
        <dbReference type="ChEBI" id="CHEBI:58210"/>
        <note>ligand shared between dimeric partners</note>
    </ligand>
</feature>
<dbReference type="InterPro" id="IPR052530">
    <property type="entry name" value="NAD(P)H_nitroreductase"/>
</dbReference>
<dbReference type="InterPro" id="IPR029479">
    <property type="entry name" value="Nitroreductase"/>
</dbReference>
<sequence>MSDLLTLLQQRNSAPRLTEPGPAEEELREMIAAGTRAPDHAWLRPWRFISIAGERREAFGEVLERCLLARNPEADAAARDKARSAPLRAPLLLVVVTRLTEHPKVPAVEQRQSAGCAAQGILLAAEALGYAGIWRTGDAAFDPAVMQALGLSDNEEITGFLYLGTRASAPKSLPGLNPQDFLSHW</sequence>
<dbReference type="RefSeq" id="WP_148068738.1">
    <property type="nucleotide sequence ID" value="NZ_VRZA01000004.1"/>
</dbReference>
<dbReference type="EMBL" id="VRZA01000004">
    <property type="protein sequence ID" value="TXS92734.1"/>
    <property type="molecule type" value="Genomic_DNA"/>
</dbReference>
<dbReference type="Proteomes" id="UP000321039">
    <property type="component" value="Unassembled WGS sequence"/>
</dbReference>
<keyword evidence="6 7" id="KW-0520">NAD</keyword>
<evidence type="ECO:0000256" key="5">
    <source>
        <dbReference type="ARBA" id="ARBA00023002"/>
    </source>
</evidence>
<dbReference type="Pfam" id="PF00881">
    <property type="entry name" value="Nitroreductase"/>
    <property type="match status" value="1"/>
</dbReference>
<gene>
    <name evidence="10" type="ORF">FV139_12195</name>
</gene>
<dbReference type="CDD" id="cd02135">
    <property type="entry name" value="YdjA-like"/>
    <property type="match status" value="1"/>
</dbReference>
<evidence type="ECO:0000256" key="1">
    <source>
        <dbReference type="ARBA" id="ARBA00007118"/>
    </source>
</evidence>
<comment type="cofactor">
    <cofactor evidence="8">
        <name>FMN</name>
        <dbReference type="ChEBI" id="CHEBI:58210"/>
    </cofactor>
    <text evidence="8">Binds 1 FMN per subunit.</text>
</comment>
<evidence type="ECO:0000256" key="4">
    <source>
        <dbReference type="ARBA" id="ARBA00022857"/>
    </source>
</evidence>
<dbReference type="GO" id="GO:0016491">
    <property type="term" value="F:oxidoreductase activity"/>
    <property type="evidence" value="ECO:0007669"/>
    <property type="project" value="UniProtKB-UniRule"/>
</dbReference>
<keyword evidence="11" id="KW-1185">Reference proteome</keyword>
<reference evidence="10 11" key="1">
    <citation type="submission" date="2019-08" db="EMBL/GenBank/DDBJ databases">
        <title>Parahaliea maris sp. nov., isolated from the surface seawater.</title>
        <authorList>
            <person name="Liu Y."/>
        </authorList>
    </citation>
    <scope>NUCLEOTIDE SEQUENCE [LARGE SCALE GENOMIC DNA]</scope>
    <source>
        <strain evidence="10 11">HSLHS9</strain>
    </source>
</reference>
<dbReference type="Gene3D" id="3.40.109.10">
    <property type="entry name" value="NADH Oxidase"/>
    <property type="match status" value="1"/>
</dbReference>
<accession>A0A5C8ZYD8</accession>
<dbReference type="PIRSF" id="PIRSF000232">
    <property type="entry name" value="YdjA"/>
    <property type="match status" value="1"/>
</dbReference>
<evidence type="ECO:0000313" key="10">
    <source>
        <dbReference type="EMBL" id="TXS92734.1"/>
    </source>
</evidence>
<dbReference type="AlphaFoldDB" id="A0A5C8ZYD8"/>
<feature type="binding site" evidence="8">
    <location>
        <position position="40"/>
    </location>
    <ligand>
        <name>FMN</name>
        <dbReference type="ChEBI" id="CHEBI:58210"/>
        <note>ligand shared between dimeric partners</note>
    </ligand>
</feature>
<keyword evidence="3 7" id="KW-0288">FMN</keyword>
<dbReference type="InterPro" id="IPR000415">
    <property type="entry name" value="Nitroreductase-like"/>
</dbReference>
<comment type="similarity">
    <text evidence="1 7">Belongs to the nitroreductase family.</text>
</comment>
<dbReference type="EC" id="1.-.-.-" evidence="7"/>
<keyword evidence="4 7" id="KW-0521">NADP</keyword>
<dbReference type="InterPro" id="IPR026021">
    <property type="entry name" value="YdjA-like"/>
</dbReference>
<dbReference type="PANTHER" id="PTHR43821:SF1">
    <property type="entry name" value="NAD(P)H NITROREDUCTASE YDJA-RELATED"/>
    <property type="match status" value="1"/>
</dbReference>
<evidence type="ECO:0000256" key="2">
    <source>
        <dbReference type="ARBA" id="ARBA00022630"/>
    </source>
</evidence>
<protein>
    <recommendedName>
        <fullName evidence="7">Putative NAD(P)H nitroreductase</fullName>
        <ecNumber evidence="7">1.-.-.-</ecNumber>
    </recommendedName>
</protein>
<evidence type="ECO:0000259" key="9">
    <source>
        <dbReference type="Pfam" id="PF00881"/>
    </source>
</evidence>
<evidence type="ECO:0000313" key="11">
    <source>
        <dbReference type="Proteomes" id="UP000321039"/>
    </source>
</evidence>
<keyword evidence="5 7" id="KW-0560">Oxidoreductase</keyword>
<comment type="caution">
    <text evidence="10">The sequence shown here is derived from an EMBL/GenBank/DDBJ whole genome shotgun (WGS) entry which is preliminary data.</text>
</comment>
<dbReference type="SUPFAM" id="SSF55469">
    <property type="entry name" value="FMN-dependent nitroreductase-like"/>
    <property type="match status" value="1"/>
</dbReference>
<organism evidence="10 11">
    <name type="scientific">Parahaliea maris</name>
    <dbReference type="NCBI Taxonomy" id="2716870"/>
    <lineage>
        <taxon>Bacteria</taxon>
        <taxon>Pseudomonadati</taxon>
        <taxon>Pseudomonadota</taxon>
        <taxon>Gammaproteobacteria</taxon>
        <taxon>Cellvibrionales</taxon>
        <taxon>Halieaceae</taxon>
        <taxon>Parahaliea</taxon>
    </lineage>
</organism>
<evidence type="ECO:0000256" key="7">
    <source>
        <dbReference type="PIRNR" id="PIRNR000232"/>
    </source>
</evidence>
<keyword evidence="2 7" id="KW-0285">Flavoprotein</keyword>
<proteinExistence type="inferred from homology"/>
<evidence type="ECO:0000256" key="6">
    <source>
        <dbReference type="ARBA" id="ARBA00023027"/>
    </source>
</evidence>
<evidence type="ECO:0000256" key="8">
    <source>
        <dbReference type="PIRSR" id="PIRSR000232-1"/>
    </source>
</evidence>
<dbReference type="PANTHER" id="PTHR43821">
    <property type="entry name" value="NAD(P)H NITROREDUCTASE YDJA-RELATED"/>
    <property type="match status" value="1"/>
</dbReference>
<evidence type="ECO:0000256" key="3">
    <source>
        <dbReference type="ARBA" id="ARBA00022643"/>
    </source>
</evidence>
<name>A0A5C8ZYD8_9GAMM</name>
<feature type="binding site" description="in other chain" evidence="8">
    <location>
        <begin position="134"/>
        <end position="136"/>
    </location>
    <ligand>
        <name>FMN</name>
        <dbReference type="ChEBI" id="CHEBI:58210"/>
        <note>ligand shared between dimeric partners</note>
    </ligand>
</feature>
<feature type="domain" description="Nitroreductase" evidence="9">
    <location>
        <begin position="18"/>
        <end position="164"/>
    </location>
</feature>